<gene>
    <name evidence="2" type="ORF">A3F00_01060</name>
</gene>
<protein>
    <recommendedName>
        <fullName evidence="4">ABC transporter permease</fullName>
    </recommendedName>
</protein>
<name>A0A1F5K962_9BACT</name>
<accession>A0A1F5K962</accession>
<sequence length="260" mass="29958">MKKYLKVWWIFTFNSFQSQLLTRWAVLLFLISKLLRFFIFVVFIVLLLNKTNTLASYTLNQTLFFFLTFSLIDSLVQTIFREVYRFRPAIINGTFDFYLIKPFSPLFRALATGPDIIDLILLVPLFGAIVYFMIQLNISDPLRVGIYIFLIFIALIISLAFHILVLSLAVFTTEIDHAILVYRDITGMGRFPMDIYREPLRGILTYLLPVGIMMSFPVQALIGILSPVLILYAAVFAFILLFAAMKVWNISLQHYSSASS</sequence>
<evidence type="ECO:0008006" key="4">
    <source>
        <dbReference type="Google" id="ProtNLM"/>
    </source>
</evidence>
<evidence type="ECO:0000313" key="3">
    <source>
        <dbReference type="Proteomes" id="UP000176527"/>
    </source>
</evidence>
<feature type="transmembrane region" description="Helical" evidence="1">
    <location>
        <begin position="146"/>
        <end position="171"/>
    </location>
</feature>
<feature type="transmembrane region" description="Helical" evidence="1">
    <location>
        <begin position="203"/>
        <end position="222"/>
    </location>
</feature>
<dbReference type="EMBL" id="MFDE01000043">
    <property type="protein sequence ID" value="OGE37439.1"/>
    <property type="molecule type" value="Genomic_DNA"/>
</dbReference>
<proteinExistence type="predicted"/>
<dbReference type="Pfam" id="PF06182">
    <property type="entry name" value="ABC2_membrane_6"/>
    <property type="match status" value="1"/>
</dbReference>
<organism evidence="2 3">
    <name type="scientific">Candidatus Daviesbacteria bacterium RIFCSPHIGHO2_12_FULL_37_11</name>
    <dbReference type="NCBI Taxonomy" id="1797777"/>
    <lineage>
        <taxon>Bacteria</taxon>
        <taxon>Candidatus Daviesiibacteriota</taxon>
    </lineage>
</organism>
<keyword evidence="1" id="KW-1133">Transmembrane helix</keyword>
<comment type="caution">
    <text evidence="2">The sequence shown here is derived from an EMBL/GenBank/DDBJ whole genome shotgun (WGS) entry which is preliminary data.</text>
</comment>
<dbReference type="InterPro" id="IPR010390">
    <property type="entry name" value="ABC-2_transporter-like"/>
</dbReference>
<keyword evidence="1" id="KW-0472">Membrane</keyword>
<feature type="transmembrane region" description="Helical" evidence="1">
    <location>
        <begin position="54"/>
        <end position="76"/>
    </location>
</feature>
<feature type="transmembrane region" description="Helical" evidence="1">
    <location>
        <begin position="228"/>
        <end position="248"/>
    </location>
</feature>
<keyword evidence="1" id="KW-0812">Transmembrane</keyword>
<feature type="transmembrane region" description="Helical" evidence="1">
    <location>
        <begin position="21"/>
        <end position="48"/>
    </location>
</feature>
<reference evidence="2 3" key="1">
    <citation type="journal article" date="2016" name="Nat. Commun.">
        <title>Thousands of microbial genomes shed light on interconnected biogeochemical processes in an aquifer system.</title>
        <authorList>
            <person name="Anantharaman K."/>
            <person name="Brown C.T."/>
            <person name="Hug L.A."/>
            <person name="Sharon I."/>
            <person name="Castelle C.J."/>
            <person name="Probst A.J."/>
            <person name="Thomas B.C."/>
            <person name="Singh A."/>
            <person name="Wilkins M.J."/>
            <person name="Karaoz U."/>
            <person name="Brodie E.L."/>
            <person name="Williams K.H."/>
            <person name="Hubbard S.S."/>
            <person name="Banfield J.F."/>
        </authorList>
    </citation>
    <scope>NUCLEOTIDE SEQUENCE [LARGE SCALE GENOMIC DNA]</scope>
</reference>
<evidence type="ECO:0000256" key="1">
    <source>
        <dbReference type="SAM" id="Phobius"/>
    </source>
</evidence>
<dbReference type="AlphaFoldDB" id="A0A1F5K962"/>
<dbReference type="Proteomes" id="UP000176527">
    <property type="component" value="Unassembled WGS sequence"/>
</dbReference>
<evidence type="ECO:0000313" key="2">
    <source>
        <dbReference type="EMBL" id="OGE37439.1"/>
    </source>
</evidence>
<feature type="transmembrane region" description="Helical" evidence="1">
    <location>
        <begin position="116"/>
        <end position="134"/>
    </location>
</feature>
<dbReference type="PANTHER" id="PTHR36833:SF1">
    <property type="entry name" value="INTEGRAL MEMBRANE TRANSPORT PROTEIN"/>
    <property type="match status" value="1"/>
</dbReference>
<dbReference type="PANTHER" id="PTHR36833">
    <property type="entry name" value="SLR0610 PROTEIN-RELATED"/>
    <property type="match status" value="1"/>
</dbReference>